<evidence type="ECO:0000313" key="13">
    <source>
        <dbReference type="EMBL" id="KAJ1646514.1"/>
    </source>
</evidence>
<evidence type="ECO:0000256" key="8">
    <source>
        <dbReference type="ARBA" id="ARBA00023315"/>
    </source>
</evidence>
<keyword evidence="8 10" id="KW-0012">Acyltransferase</keyword>
<evidence type="ECO:0000256" key="1">
    <source>
        <dbReference type="ARBA" id="ARBA00004141"/>
    </source>
</evidence>
<feature type="transmembrane region" description="Helical" evidence="10">
    <location>
        <begin position="278"/>
        <end position="308"/>
    </location>
</feature>
<sequence>MKFKYLSTWDRRKVYKSLGFIPVGLTLGLLAWSLKANLTSVMPLIKDKSSTVVTALWFLTLVALWVLTLWSYFVCVFRNPGNPRAVSAMGAHGSTITNGPYIRVSSRTPDYTSQQQQQQQQQPAEPSASGVQGRATPRRRCADDISSNNDNDSDDSDASIYDSESESSSESGDPLTDEQLRQSELLYAITVKENGQPRYCIKCNVPKPDRAHHCSICGICVLKMDHHCPWLNNCVGFFTHKAFILFLAYSTLYCTFTFISTLVFFIRLMSMPLSDEFVYLEMIILMILSGPFSICLCGFIGYHIYLLVRNATTLESYESNTFKVSGEAGCSRSNKVNLFDVGAKKNFFQVFGTSKLHWFVPTATTVGDGIRFPISFESYNELRRTHS</sequence>
<evidence type="ECO:0000256" key="6">
    <source>
        <dbReference type="ARBA" id="ARBA00023139"/>
    </source>
</evidence>
<feature type="transmembrane region" description="Helical" evidence="10">
    <location>
        <begin position="54"/>
        <end position="77"/>
    </location>
</feature>
<dbReference type="Pfam" id="PF01529">
    <property type="entry name" value="DHHC"/>
    <property type="match status" value="1"/>
</dbReference>
<dbReference type="AlphaFoldDB" id="A0A9W7XPH6"/>
<keyword evidence="14" id="KW-1185">Reference proteome</keyword>
<comment type="catalytic activity">
    <reaction evidence="9 10">
        <text>L-cysteinyl-[protein] + hexadecanoyl-CoA = S-hexadecanoyl-L-cysteinyl-[protein] + CoA</text>
        <dbReference type="Rhea" id="RHEA:36683"/>
        <dbReference type="Rhea" id="RHEA-COMP:10131"/>
        <dbReference type="Rhea" id="RHEA-COMP:11032"/>
        <dbReference type="ChEBI" id="CHEBI:29950"/>
        <dbReference type="ChEBI" id="CHEBI:57287"/>
        <dbReference type="ChEBI" id="CHEBI:57379"/>
        <dbReference type="ChEBI" id="CHEBI:74151"/>
        <dbReference type="EC" id="2.3.1.225"/>
    </reaction>
</comment>
<dbReference type="InterPro" id="IPR001594">
    <property type="entry name" value="Palmitoyltrfase_DHHC"/>
</dbReference>
<keyword evidence="4 10" id="KW-1133">Transmembrane helix</keyword>
<dbReference type="GO" id="GO:0016020">
    <property type="term" value="C:membrane"/>
    <property type="evidence" value="ECO:0007669"/>
    <property type="project" value="UniProtKB-SubCell"/>
</dbReference>
<dbReference type="InterPro" id="IPR039859">
    <property type="entry name" value="PFA4/ZDH16/20/ERF2-like"/>
</dbReference>
<dbReference type="PANTHER" id="PTHR12246">
    <property type="entry name" value="PALMITOYLTRANSFERASE ZDHHC16"/>
    <property type="match status" value="1"/>
</dbReference>
<keyword evidence="3 10" id="KW-0812">Transmembrane</keyword>
<evidence type="ECO:0000256" key="11">
    <source>
        <dbReference type="SAM" id="MobiDB-lite"/>
    </source>
</evidence>
<evidence type="ECO:0000259" key="12">
    <source>
        <dbReference type="Pfam" id="PF01529"/>
    </source>
</evidence>
<evidence type="ECO:0000256" key="10">
    <source>
        <dbReference type="RuleBase" id="RU079119"/>
    </source>
</evidence>
<organism evidence="13 14">
    <name type="scientific">Coemansia asiatica</name>
    <dbReference type="NCBI Taxonomy" id="1052880"/>
    <lineage>
        <taxon>Eukaryota</taxon>
        <taxon>Fungi</taxon>
        <taxon>Fungi incertae sedis</taxon>
        <taxon>Zoopagomycota</taxon>
        <taxon>Kickxellomycotina</taxon>
        <taxon>Kickxellomycetes</taxon>
        <taxon>Kickxellales</taxon>
        <taxon>Kickxellaceae</taxon>
        <taxon>Coemansia</taxon>
    </lineage>
</organism>
<evidence type="ECO:0000256" key="4">
    <source>
        <dbReference type="ARBA" id="ARBA00022989"/>
    </source>
</evidence>
<keyword evidence="5 10" id="KW-0472">Membrane</keyword>
<evidence type="ECO:0000256" key="7">
    <source>
        <dbReference type="ARBA" id="ARBA00023288"/>
    </source>
</evidence>
<accession>A0A9W7XPH6</accession>
<evidence type="ECO:0000256" key="5">
    <source>
        <dbReference type="ARBA" id="ARBA00023136"/>
    </source>
</evidence>
<feature type="region of interest" description="Disordered" evidence="11">
    <location>
        <begin position="103"/>
        <end position="176"/>
    </location>
</feature>
<proteinExistence type="inferred from homology"/>
<evidence type="ECO:0000256" key="9">
    <source>
        <dbReference type="ARBA" id="ARBA00048048"/>
    </source>
</evidence>
<keyword evidence="7" id="KW-0449">Lipoprotein</keyword>
<evidence type="ECO:0000313" key="14">
    <source>
        <dbReference type="Proteomes" id="UP001145021"/>
    </source>
</evidence>
<name>A0A9W7XPH6_9FUNG</name>
<dbReference type="EC" id="2.3.1.225" evidence="10"/>
<keyword evidence="2 10" id="KW-0808">Transferase</keyword>
<feature type="transmembrane region" description="Helical" evidence="10">
    <location>
        <begin position="14"/>
        <end position="34"/>
    </location>
</feature>
<gene>
    <name evidence="13" type="primary">PFA3</name>
    <name evidence="13" type="ORF">LPJ64_002022</name>
</gene>
<comment type="subcellular location">
    <subcellularLocation>
        <location evidence="1">Membrane</location>
        <topology evidence="1">Multi-pass membrane protein</topology>
    </subcellularLocation>
</comment>
<keyword evidence="6" id="KW-0564">Palmitate</keyword>
<dbReference type="PROSITE" id="PS50216">
    <property type="entry name" value="DHHC"/>
    <property type="match status" value="1"/>
</dbReference>
<comment type="similarity">
    <text evidence="10">Belongs to the DHHC palmitoyltransferase family.</text>
</comment>
<comment type="caution">
    <text evidence="13">The sequence shown here is derived from an EMBL/GenBank/DDBJ whole genome shotgun (WGS) entry which is preliminary data.</text>
</comment>
<dbReference type="GO" id="GO:0019706">
    <property type="term" value="F:protein-cysteine S-palmitoyltransferase activity"/>
    <property type="evidence" value="ECO:0007669"/>
    <property type="project" value="UniProtKB-EC"/>
</dbReference>
<comment type="domain">
    <text evidence="10">The DHHC domain is required for palmitoyltransferase activity.</text>
</comment>
<dbReference type="EMBL" id="JANBOH010000058">
    <property type="protein sequence ID" value="KAJ1646514.1"/>
    <property type="molecule type" value="Genomic_DNA"/>
</dbReference>
<evidence type="ECO:0000256" key="3">
    <source>
        <dbReference type="ARBA" id="ARBA00022692"/>
    </source>
</evidence>
<protein>
    <recommendedName>
        <fullName evidence="10">Palmitoyltransferase</fullName>
        <ecNumber evidence="10">2.3.1.225</ecNumber>
    </recommendedName>
</protein>
<feature type="compositionally biased region" description="Acidic residues" evidence="11">
    <location>
        <begin position="151"/>
        <end position="167"/>
    </location>
</feature>
<reference evidence="13" key="1">
    <citation type="submission" date="2022-07" db="EMBL/GenBank/DDBJ databases">
        <title>Phylogenomic reconstructions and comparative analyses of Kickxellomycotina fungi.</title>
        <authorList>
            <person name="Reynolds N.K."/>
            <person name="Stajich J.E."/>
            <person name="Barry K."/>
            <person name="Grigoriev I.V."/>
            <person name="Crous P."/>
            <person name="Smith M.E."/>
        </authorList>
    </citation>
    <scope>NUCLEOTIDE SEQUENCE</scope>
    <source>
        <strain evidence="13">NBRC 105413</strain>
    </source>
</reference>
<feature type="domain" description="Palmitoyltransferase DHHC" evidence="12">
    <location>
        <begin position="194"/>
        <end position="319"/>
    </location>
</feature>
<evidence type="ECO:0000256" key="2">
    <source>
        <dbReference type="ARBA" id="ARBA00022679"/>
    </source>
</evidence>
<feature type="transmembrane region" description="Helical" evidence="10">
    <location>
        <begin position="242"/>
        <end position="266"/>
    </location>
</feature>
<dbReference type="Proteomes" id="UP001145021">
    <property type="component" value="Unassembled WGS sequence"/>
</dbReference>